<protein>
    <submittedName>
        <fullName evidence="2">Uncharacterized protein</fullName>
    </submittedName>
</protein>
<dbReference type="RefSeq" id="WP_271312840.1">
    <property type="nucleotide sequence ID" value="NZ_JABXJJ020000001.1"/>
</dbReference>
<reference evidence="2" key="1">
    <citation type="submission" date="2023-05" db="EMBL/GenBank/DDBJ databases">
        <title>Streptantibioticus silvisoli sp. nov., acidotolerant actinomycetes 1 from pine litter.</title>
        <authorList>
            <person name="Swiecimska M."/>
            <person name="Golinska P."/>
            <person name="Sangal V."/>
            <person name="Wachnowicz B."/>
            <person name="Goodfellow M."/>
        </authorList>
    </citation>
    <scope>NUCLEOTIDE SEQUENCE</scope>
    <source>
        <strain evidence="2">SL13</strain>
    </source>
</reference>
<keyword evidence="1" id="KW-0812">Transmembrane</keyword>
<feature type="transmembrane region" description="Helical" evidence="1">
    <location>
        <begin position="20"/>
        <end position="38"/>
    </location>
</feature>
<sequence>MTYLRGFLPWITFSVLSTVGWQWGAAAALAGSVLLLLSGRRRGTGSDAQILDFGTIAYFTALTAFAFADPHSPLQTYDGALSSAWLAMIAWSSLAVRRPFTLGIARQRTAPEVWDTPLFRRTNVVITLVWTVSFSYAAAAGYLCDAHHAAGLLKAANQAVGFGVPACFTHWYSARVRARRTTAGRLVPSAEL</sequence>
<dbReference type="EMBL" id="JABXJJ020000001">
    <property type="protein sequence ID" value="MDI5967780.1"/>
    <property type="molecule type" value="Genomic_DNA"/>
</dbReference>
<accession>A0AA90GZP4</accession>
<organism evidence="2">
    <name type="scientific">Streptantibioticus silvisoli</name>
    <dbReference type="NCBI Taxonomy" id="2705255"/>
    <lineage>
        <taxon>Bacteria</taxon>
        <taxon>Bacillati</taxon>
        <taxon>Actinomycetota</taxon>
        <taxon>Actinomycetes</taxon>
        <taxon>Kitasatosporales</taxon>
        <taxon>Streptomycetaceae</taxon>
        <taxon>Streptantibioticus</taxon>
    </lineage>
</organism>
<feature type="transmembrane region" description="Helical" evidence="1">
    <location>
        <begin position="50"/>
        <end position="68"/>
    </location>
</feature>
<comment type="caution">
    <text evidence="2">The sequence shown here is derived from an EMBL/GenBank/DDBJ whole genome shotgun (WGS) entry which is preliminary data.</text>
</comment>
<gene>
    <name evidence="2" type="ORF">POF50_000165</name>
</gene>
<proteinExistence type="predicted"/>
<evidence type="ECO:0000256" key="1">
    <source>
        <dbReference type="SAM" id="Phobius"/>
    </source>
</evidence>
<keyword evidence="1" id="KW-0472">Membrane</keyword>
<dbReference type="AlphaFoldDB" id="A0AA90GZP4"/>
<name>A0AA90GZP4_9ACTN</name>
<keyword evidence="1" id="KW-1133">Transmembrane helix</keyword>
<feature type="transmembrane region" description="Helical" evidence="1">
    <location>
        <begin position="80"/>
        <end position="96"/>
    </location>
</feature>
<evidence type="ECO:0000313" key="2">
    <source>
        <dbReference type="EMBL" id="MDI5967780.1"/>
    </source>
</evidence>